<dbReference type="EMBL" id="PFPO01000013">
    <property type="protein sequence ID" value="PIZ99752.1"/>
    <property type="molecule type" value="Genomic_DNA"/>
</dbReference>
<evidence type="ECO:0000256" key="9">
    <source>
        <dbReference type="ARBA" id="ARBA00023306"/>
    </source>
</evidence>
<feature type="transmembrane region" description="Helical" evidence="11">
    <location>
        <begin position="238"/>
        <end position="259"/>
    </location>
</feature>
<dbReference type="Gene3D" id="3.30.70.3040">
    <property type="match status" value="1"/>
</dbReference>
<dbReference type="PANTHER" id="PTHR47755">
    <property type="entry name" value="CELL DIVISION PROTEIN FTSX"/>
    <property type="match status" value="1"/>
</dbReference>
<reference evidence="15" key="1">
    <citation type="submission" date="2017-09" db="EMBL/GenBank/DDBJ databases">
        <title>Depth-based differentiation of microbial function through sediment-hosted aquifers and enrichment of novel symbionts in the deep terrestrial subsurface.</title>
        <authorList>
            <person name="Probst A.J."/>
            <person name="Ladd B."/>
            <person name="Jarett J.K."/>
            <person name="Geller-Mcgrath D.E."/>
            <person name="Sieber C.M.K."/>
            <person name="Emerson J.B."/>
            <person name="Anantharaman K."/>
            <person name="Thomas B.C."/>
            <person name="Malmstrom R."/>
            <person name="Stieglmeier M."/>
            <person name="Klingl A."/>
            <person name="Woyke T."/>
            <person name="Ryan C.M."/>
            <person name="Banfield J.F."/>
        </authorList>
    </citation>
    <scope>NUCLEOTIDE SEQUENCE [LARGE SCALE GENOMIC DNA]</scope>
</reference>
<keyword evidence="7 11" id="KW-1133">Transmembrane helix</keyword>
<proteinExistence type="inferred from homology"/>
<evidence type="ECO:0000256" key="7">
    <source>
        <dbReference type="ARBA" id="ARBA00022989"/>
    </source>
</evidence>
<keyword evidence="6 11" id="KW-0812">Transmembrane</keyword>
<sequence length="307" mass="35314">MFFLDLYRTVKFAGQNFWRNWLLTVGTTSIITLALLSVSALLIFNLISMHLIEVVQSKTEIYIDVTKDAQQTQVDYLVEELAKLPDVSQVKFINADDALTKFKERNQGNELLLSSLAVLEQNPFAGSLMVKVKDLNDMPSLLAELGKDEYKTILEIDNSEFYQTRDLINNIAKYTEQIRKIGFGLSIFFIIIAGIVVFNTIQMGIYAHREEIGIMKLVGASNWFIRTPFFLQGIMYSLFSMFIILLLIFPLVSWLQPYFDQFFGDYSTNLVQLLMNNFLFVFGIEIIVAIFITFIASTLAMRRYLKI</sequence>
<accession>A0A2M7VGD5</accession>
<dbReference type="Pfam" id="PF02687">
    <property type="entry name" value="FtsX"/>
    <property type="match status" value="1"/>
</dbReference>
<evidence type="ECO:0000256" key="3">
    <source>
        <dbReference type="ARBA" id="ARBA00021907"/>
    </source>
</evidence>
<dbReference type="InterPro" id="IPR004513">
    <property type="entry name" value="FtsX"/>
</dbReference>
<evidence type="ECO:0000259" key="13">
    <source>
        <dbReference type="Pfam" id="PF18075"/>
    </source>
</evidence>
<keyword evidence="8 10" id="KW-0472">Membrane</keyword>
<evidence type="ECO:0000256" key="5">
    <source>
        <dbReference type="ARBA" id="ARBA00022618"/>
    </source>
</evidence>
<evidence type="ECO:0000256" key="11">
    <source>
        <dbReference type="SAM" id="Phobius"/>
    </source>
</evidence>
<evidence type="ECO:0000256" key="6">
    <source>
        <dbReference type="ARBA" id="ARBA00022692"/>
    </source>
</evidence>
<dbReference type="AlphaFoldDB" id="A0A2M7VGD5"/>
<evidence type="ECO:0000256" key="10">
    <source>
        <dbReference type="PIRNR" id="PIRNR003097"/>
    </source>
</evidence>
<evidence type="ECO:0000256" key="1">
    <source>
        <dbReference type="ARBA" id="ARBA00004651"/>
    </source>
</evidence>
<feature type="transmembrane region" description="Helical" evidence="11">
    <location>
        <begin position="279"/>
        <end position="301"/>
    </location>
</feature>
<gene>
    <name evidence="14" type="ORF">COX77_00755</name>
</gene>
<protein>
    <recommendedName>
        <fullName evidence="3 10">Cell division protein FtsX</fullName>
    </recommendedName>
</protein>
<evidence type="ECO:0000256" key="8">
    <source>
        <dbReference type="ARBA" id="ARBA00023136"/>
    </source>
</evidence>
<organism evidence="14 15">
    <name type="scientific">Candidatus Komeilibacteria bacterium CG_4_10_14_0_2_um_filter_37_10</name>
    <dbReference type="NCBI Taxonomy" id="1974470"/>
    <lineage>
        <taxon>Bacteria</taxon>
        <taxon>Candidatus Komeiliibacteriota</taxon>
    </lineage>
</organism>
<keyword evidence="4 10" id="KW-1003">Cell membrane</keyword>
<dbReference type="PIRSF" id="PIRSF003097">
    <property type="entry name" value="FtsX"/>
    <property type="match status" value="1"/>
</dbReference>
<evidence type="ECO:0000313" key="15">
    <source>
        <dbReference type="Proteomes" id="UP000230405"/>
    </source>
</evidence>
<name>A0A2M7VGD5_9BACT</name>
<evidence type="ECO:0000256" key="2">
    <source>
        <dbReference type="ARBA" id="ARBA00007379"/>
    </source>
</evidence>
<evidence type="ECO:0000313" key="14">
    <source>
        <dbReference type="EMBL" id="PIZ99752.1"/>
    </source>
</evidence>
<evidence type="ECO:0000259" key="12">
    <source>
        <dbReference type="Pfam" id="PF02687"/>
    </source>
</evidence>
<comment type="similarity">
    <text evidence="2 10">Belongs to the ABC-4 integral membrane protein family. FtsX subfamily.</text>
</comment>
<feature type="transmembrane region" description="Helical" evidence="11">
    <location>
        <begin position="181"/>
        <end position="201"/>
    </location>
</feature>
<dbReference type="GO" id="GO:0051301">
    <property type="term" value="P:cell division"/>
    <property type="evidence" value="ECO:0007669"/>
    <property type="project" value="UniProtKB-KW"/>
</dbReference>
<dbReference type="Proteomes" id="UP000230405">
    <property type="component" value="Unassembled WGS sequence"/>
</dbReference>
<dbReference type="InterPro" id="IPR003838">
    <property type="entry name" value="ABC3_permease_C"/>
</dbReference>
<feature type="domain" description="ABC3 transporter permease C-terminal" evidence="12">
    <location>
        <begin position="185"/>
        <end position="305"/>
    </location>
</feature>
<dbReference type="PANTHER" id="PTHR47755:SF1">
    <property type="entry name" value="CELL DIVISION PROTEIN FTSX"/>
    <property type="match status" value="1"/>
</dbReference>
<comment type="subcellular location">
    <subcellularLocation>
        <location evidence="1">Cell membrane</location>
        <topology evidence="1">Multi-pass membrane protein</topology>
    </subcellularLocation>
</comment>
<evidence type="ECO:0000256" key="4">
    <source>
        <dbReference type="ARBA" id="ARBA00022475"/>
    </source>
</evidence>
<dbReference type="Pfam" id="PF18075">
    <property type="entry name" value="FtsX_ECD"/>
    <property type="match status" value="1"/>
</dbReference>
<keyword evidence="5 10" id="KW-0132">Cell division</keyword>
<dbReference type="InterPro" id="IPR040690">
    <property type="entry name" value="FtsX_ECD"/>
</dbReference>
<comment type="caution">
    <text evidence="14">The sequence shown here is derived from an EMBL/GenBank/DDBJ whole genome shotgun (WGS) entry which is preliminary data.</text>
</comment>
<feature type="transmembrane region" description="Helical" evidence="11">
    <location>
        <begin position="20"/>
        <end position="44"/>
    </location>
</feature>
<keyword evidence="9 10" id="KW-0131">Cell cycle</keyword>
<dbReference type="GO" id="GO:0005886">
    <property type="term" value="C:plasma membrane"/>
    <property type="evidence" value="ECO:0007669"/>
    <property type="project" value="UniProtKB-SubCell"/>
</dbReference>
<feature type="domain" description="FtsX extracellular" evidence="13">
    <location>
        <begin position="60"/>
        <end position="146"/>
    </location>
</feature>